<dbReference type="InterPro" id="IPR003593">
    <property type="entry name" value="AAA+_ATPase"/>
</dbReference>
<evidence type="ECO:0000259" key="4">
    <source>
        <dbReference type="PROSITE" id="PS50893"/>
    </source>
</evidence>
<accession>A0A1I0DQM3</accession>
<keyword evidence="3 5" id="KW-0067">ATP-binding</keyword>
<reference evidence="5 6" key="1">
    <citation type="submission" date="2016-10" db="EMBL/GenBank/DDBJ databases">
        <authorList>
            <person name="de Groot N.N."/>
        </authorList>
    </citation>
    <scope>NUCLEOTIDE SEQUENCE [LARGE SCALE GENOMIC DNA]</scope>
    <source>
        <strain evidence="5 6">DSM 1801</strain>
    </source>
</reference>
<dbReference type="SMART" id="SM00382">
    <property type="entry name" value="AAA"/>
    <property type="match status" value="1"/>
</dbReference>
<sequence length="240" mass="27021">MIEINNIKKSYDKSKTVLKGISLKVERGEIFGLLGANGAGKTTLIKIMTGLLNEDSGKVMLDGKGMDKDIVATKKSFYFMPDNYKVYNSITGREWIRFVCSFYDLKEGEYAGKVDIIANKFNMDEALDVLIGKYSFGMMNKLGIMLGFIINPPILIYDEPLNGLDPYAIVAYKELLKDYVDKGGTVFYSTHLLDLAQTICTKVAILREGIILKILGLEQIKNMKSLEEMFMEVTGYEKHN</sequence>
<dbReference type="AlphaFoldDB" id="A0A1I0DQM3"/>
<evidence type="ECO:0000313" key="6">
    <source>
        <dbReference type="Proteomes" id="UP000199800"/>
    </source>
</evidence>
<name>A0A1I0DQM3_9FIRM</name>
<dbReference type="InterPro" id="IPR027417">
    <property type="entry name" value="P-loop_NTPase"/>
</dbReference>
<gene>
    <name evidence="5" type="ORF">SAMN04487772_1163</name>
</gene>
<dbReference type="CDD" id="cd03230">
    <property type="entry name" value="ABC_DR_subfamily_A"/>
    <property type="match status" value="1"/>
</dbReference>
<dbReference type="EMBL" id="FOHN01000016">
    <property type="protein sequence ID" value="SET34473.1"/>
    <property type="molecule type" value="Genomic_DNA"/>
</dbReference>
<evidence type="ECO:0000256" key="2">
    <source>
        <dbReference type="ARBA" id="ARBA00022741"/>
    </source>
</evidence>
<dbReference type="PANTHER" id="PTHR42939:SF1">
    <property type="entry name" value="ABC TRANSPORTER ATP-BINDING PROTEIN ALBC-RELATED"/>
    <property type="match status" value="1"/>
</dbReference>
<protein>
    <submittedName>
        <fullName evidence="5">ABC-2 type transport system ATP-binding protein</fullName>
    </submittedName>
</protein>
<keyword evidence="2" id="KW-0547">Nucleotide-binding</keyword>
<dbReference type="Pfam" id="PF00005">
    <property type="entry name" value="ABC_tran"/>
    <property type="match status" value="1"/>
</dbReference>
<keyword evidence="6" id="KW-1185">Reference proteome</keyword>
<dbReference type="OrthoDB" id="1689883at2"/>
<dbReference type="STRING" id="29364.SAMN04487772_1163"/>
<dbReference type="PROSITE" id="PS50893">
    <property type="entry name" value="ABC_TRANSPORTER_2"/>
    <property type="match status" value="1"/>
</dbReference>
<dbReference type="GO" id="GO:0005524">
    <property type="term" value="F:ATP binding"/>
    <property type="evidence" value="ECO:0007669"/>
    <property type="project" value="UniProtKB-KW"/>
</dbReference>
<dbReference type="PANTHER" id="PTHR42939">
    <property type="entry name" value="ABC TRANSPORTER ATP-BINDING PROTEIN ALBC-RELATED"/>
    <property type="match status" value="1"/>
</dbReference>
<evidence type="ECO:0000313" key="5">
    <source>
        <dbReference type="EMBL" id="SET34473.1"/>
    </source>
</evidence>
<evidence type="ECO:0000256" key="1">
    <source>
        <dbReference type="ARBA" id="ARBA00022448"/>
    </source>
</evidence>
<proteinExistence type="predicted"/>
<organism evidence="5 6">
    <name type="scientific">[Clostridium] polysaccharolyticum</name>
    <dbReference type="NCBI Taxonomy" id="29364"/>
    <lineage>
        <taxon>Bacteria</taxon>
        <taxon>Bacillati</taxon>
        <taxon>Bacillota</taxon>
        <taxon>Clostridia</taxon>
        <taxon>Lachnospirales</taxon>
        <taxon>Lachnospiraceae</taxon>
    </lineage>
</organism>
<keyword evidence="1" id="KW-0813">Transport</keyword>
<evidence type="ECO:0000256" key="3">
    <source>
        <dbReference type="ARBA" id="ARBA00022840"/>
    </source>
</evidence>
<feature type="domain" description="ABC transporter" evidence="4">
    <location>
        <begin position="2"/>
        <end position="233"/>
    </location>
</feature>
<dbReference type="InterPro" id="IPR003439">
    <property type="entry name" value="ABC_transporter-like_ATP-bd"/>
</dbReference>
<dbReference type="GO" id="GO:0016887">
    <property type="term" value="F:ATP hydrolysis activity"/>
    <property type="evidence" value="ECO:0007669"/>
    <property type="project" value="InterPro"/>
</dbReference>
<dbReference type="Gene3D" id="3.40.50.300">
    <property type="entry name" value="P-loop containing nucleotide triphosphate hydrolases"/>
    <property type="match status" value="1"/>
</dbReference>
<dbReference type="Proteomes" id="UP000199800">
    <property type="component" value="Unassembled WGS sequence"/>
</dbReference>
<dbReference type="InterPro" id="IPR051782">
    <property type="entry name" value="ABC_Transporter_VariousFunc"/>
</dbReference>
<dbReference type="RefSeq" id="WP_092478198.1">
    <property type="nucleotide sequence ID" value="NZ_FOHN01000016.1"/>
</dbReference>
<dbReference type="SUPFAM" id="SSF52540">
    <property type="entry name" value="P-loop containing nucleoside triphosphate hydrolases"/>
    <property type="match status" value="1"/>
</dbReference>